<feature type="domain" description="Pseudouridine synthase I TruA alpha/beta" evidence="6">
    <location>
        <begin position="140"/>
        <end position="242"/>
    </location>
</feature>
<dbReference type="GO" id="GO:0160147">
    <property type="term" value="F:tRNA pseudouridine(38-40) synthase activity"/>
    <property type="evidence" value="ECO:0007669"/>
    <property type="project" value="UniProtKB-EC"/>
</dbReference>
<dbReference type="SUPFAM" id="SSF55120">
    <property type="entry name" value="Pseudouridine synthase"/>
    <property type="match status" value="1"/>
</dbReference>
<feature type="binding site" evidence="4">
    <location>
        <position position="109"/>
    </location>
    <ligand>
        <name>substrate</name>
    </ligand>
</feature>
<evidence type="ECO:0000256" key="3">
    <source>
        <dbReference type="ARBA" id="ARBA00023235"/>
    </source>
</evidence>
<comment type="function">
    <text evidence="4">Formation of pseudouridine at positions 38, 39 and 40 in the anticodon stem and loop of transfer RNAs.</text>
</comment>
<comment type="catalytic activity">
    <reaction evidence="4 5">
        <text>uridine(38/39/40) in tRNA = pseudouridine(38/39/40) in tRNA</text>
        <dbReference type="Rhea" id="RHEA:22376"/>
        <dbReference type="Rhea" id="RHEA-COMP:10085"/>
        <dbReference type="Rhea" id="RHEA-COMP:10087"/>
        <dbReference type="ChEBI" id="CHEBI:65314"/>
        <dbReference type="ChEBI" id="CHEBI:65315"/>
        <dbReference type="EC" id="5.4.99.12"/>
    </reaction>
</comment>
<reference evidence="8" key="1">
    <citation type="journal article" date="2019" name="Int. J. Syst. Evol. Microbiol.">
        <title>The Global Catalogue of Microorganisms (GCM) 10K type strain sequencing project: providing services to taxonomists for standard genome sequencing and annotation.</title>
        <authorList>
            <consortium name="The Broad Institute Genomics Platform"/>
            <consortium name="The Broad Institute Genome Sequencing Center for Infectious Disease"/>
            <person name="Wu L."/>
            <person name="Ma J."/>
        </authorList>
    </citation>
    <scope>NUCLEOTIDE SEQUENCE [LARGE SCALE GENOMIC DNA]</scope>
    <source>
        <strain evidence="8">CCUG 61948</strain>
    </source>
</reference>
<dbReference type="InterPro" id="IPR020094">
    <property type="entry name" value="TruA/RsuA/RluB/E/F_N"/>
</dbReference>
<dbReference type="Gene3D" id="3.30.70.580">
    <property type="entry name" value="Pseudouridine synthase I, catalytic domain, N-terminal subdomain"/>
    <property type="match status" value="1"/>
</dbReference>
<dbReference type="HAMAP" id="MF_00171">
    <property type="entry name" value="TruA"/>
    <property type="match status" value="1"/>
</dbReference>
<dbReference type="InterPro" id="IPR020095">
    <property type="entry name" value="PsdUridine_synth_TruA_C"/>
</dbReference>
<proteinExistence type="inferred from homology"/>
<evidence type="ECO:0000313" key="8">
    <source>
        <dbReference type="Proteomes" id="UP001597012"/>
    </source>
</evidence>
<feature type="active site" description="Nucleophile" evidence="4">
    <location>
        <position position="51"/>
    </location>
</feature>
<keyword evidence="8" id="KW-1185">Reference proteome</keyword>
<sequence length="248" mass="28361">MRYFIQFSYLGKAYHGWQKQPNAITVQEILEHALSVLLREEILLTGAGRTDAGVHAREMYAHFDFTGLTDKEDLIYRLNAFLPGDIAVDNIYVMLDQAHARFDALERSYEYWICDTKNPFLKDAAYYIKHHLDISLMNKAAELLLGKQDFECFSKSKTDVNNYFCSIKNAKWSREGEYIAFRISADRFLRNMVRAIVGTLLDVGTGKTDLETVKTIIKSKDRTQAGVSVPAKGLYLTAVSYPNTIFKK</sequence>
<dbReference type="EMBL" id="JBHTHY010000003">
    <property type="protein sequence ID" value="MFD0796824.1"/>
    <property type="molecule type" value="Genomic_DNA"/>
</dbReference>
<keyword evidence="3 4" id="KW-0413">Isomerase</keyword>
<keyword evidence="2 4" id="KW-0819">tRNA processing</keyword>
<dbReference type="InterPro" id="IPR020097">
    <property type="entry name" value="PsdUridine_synth_TruA_a/b_dom"/>
</dbReference>
<organism evidence="7 8">
    <name type="scientific">Maribacter chungangensis</name>
    <dbReference type="NCBI Taxonomy" id="1069117"/>
    <lineage>
        <taxon>Bacteria</taxon>
        <taxon>Pseudomonadati</taxon>
        <taxon>Bacteroidota</taxon>
        <taxon>Flavobacteriia</taxon>
        <taxon>Flavobacteriales</taxon>
        <taxon>Flavobacteriaceae</taxon>
        <taxon>Maribacter</taxon>
    </lineage>
</organism>
<evidence type="ECO:0000256" key="1">
    <source>
        <dbReference type="ARBA" id="ARBA00009375"/>
    </source>
</evidence>
<evidence type="ECO:0000313" key="7">
    <source>
        <dbReference type="EMBL" id="MFD0796824.1"/>
    </source>
</evidence>
<dbReference type="PIRSF" id="PIRSF001430">
    <property type="entry name" value="tRNA_psdUrid_synth"/>
    <property type="match status" value="1"/>
</dbReference>
<dbReference type="Proteomes" id="UP001597012">
    <property type="component" value="Unassembled WGS sequence"/>
</dbReference>
<name>A0ABW3B1E3_9FLAO</name>
<dbReference type="Pfam" id="PF01416">
    <property type="entry name" value="PseudoU_synth_1"/>
    <property type="match status" value="2"/>
</dbReference>
<dbReference type="InterPro" id="IPR020103">
    <property type="entry name" value="PsdUridine_synth_cat_dom_sf"/>
</dbReference>
<dbReference type="NCBIfam" id="TIGR00071">
    <property type="entry name" value="hisT_truA"/>
    <property type="match status" value="1"/>
</dbReference>
<feature type="domain" description="Pseudouridine synthase I TruA alpha/beta" evidence="6">
    <location>
        <begin position="8"/>
        <end position="92"/>
    </location>
</feature>
<dbReference type="CDD" id="cd02570">
    <property type="entry name" value="PseudoU_synth_EcTruA"/>
    <property type="match status" value="1"/>
</dbReference>
<evidence type="ECO:0000256" key="2">
    <source>
        <dbReference type="ARBA" id="ARBA00022694"/>
    </source>
</evidence>
<evidence type="ECO:0000256" key="5">
    <source>
        <dbReference type="RuleBase" id="RU003792"/>
    </source>
</evidence>
<comment type="caution">
    <text evidence="4">Lacks conserved residue(s) required for the propagation of feature annotation.</text>
</comment>
<dbReference type="RefSeq" id="WP_379932755.1">
    <property type="nucleotide sequence ID" value="NZ_JBHTHY010000003.1"/>
</dbReference>
<evidence type="ECO:0000256" key="4">
    <source>
        <dbReference type="HAMAP-Rule" id="MF_00171"/>
    </source>
</evidence>
<comment type="subunit">
    <text evidence="4">Homodimer.</text>
</comment>
<dbReference type="PANTHER" id="PTHR11142:SF0">
    <property type="entry name" value="TRNA PSEUDOURIDINE SYNTHASE-LIKE 1"/>
    <property type="match status" value="1"/>
</dbReference>
<comment type="caution">
    <text evidence="7">The sequence shown here is derived from an EMBL/GenBank/DDBJ whole genome shotgun (WGS) entry which is preliminary data.</text>
</comment>
<comment type="similarity">
    <text evidence="1 4 5">Belongs to the tRNA pseudouridine synthase TruA family.</text>
</comment>
<protein>
    <recommendedName>
        <fullName evidence="4">tRNA pseudouridine synthase A</fullName>
        <ecNumber evidence="4">5.4.99.12</ecNumber>
    </recommendedName>
    <alternativeName>
        <fullName evidence="4">tRNA pseudouridine(38-40) synthase</fullName>
    </alternativeName>
    <alternativeName>
        <fullName evidence="4">tRNA pseudouridylate synthase I</fullName>
    </alternativeName>
    <alternativeName>
        <fullName evidence="4">tRNA-uridine isomerase I</fullName>
    </alternativeName>
</protein>
<dbReference type="InterPro" id="IPR001406">
    <property type="entry name" value="PsdUridine_synth_TruA"/>
</dbReference>
<dbReference type="Gene3D" id="3.30.70.660">
    <property type="entry name" value="Pseudouridine synthase I, catalytic domain, C-terminal subdomain"/>
    <property type="match status" value="1"/>
</dbReference>
<dbReference type="EC" id="5.4.99.12" evidence="4"/>
<accession>A0ABW3B1E3</accession>
<gene>
    <name evidence="4 7" type="primary">truA</name>
    <name evidence="7" type="ORF">ACFQZJ_05090</name>
</gene>
<evidence type="ECO:0000259" key="6">
    <source>
        <dbReference type="Pfam" id="PF01416"/>
    </source>
</evidence>
<dbReference type="PANTHER" id="PTHR11142">
    <property type="entry name" value="PSEUDOURIDYLATE SYNTHASE"/>
    <property type="match status" value="1"/>
</dbReference>